<dbReference type="InterPro" id="IPR024344">
    <property type="entry name" value="MDMPI_metal-binding"/>
</dbReference>
<sequence>MLQQARDLLDEGIEFKALLDTLTAQDWETPTPFKNWTINQIVQHLHGSDKMAVLSLKGREGFESTIKDRKALGSTMNPTQTGQQLLDDWWSYFQEMCELLGASDPKRRLAWFGPDMGVMMFTTARQMETWAHGQDIYDLKKQQRKNGDRLKNIAVIGVRTYGWTFANRKAEPPGPAPYVKLTSPSGQLWEFNEPSADNYVAGDAAEFCHVVTQGRNIADVNLTVVGEPATQWMAIAQCFAGPPENPPAPGTRSSHR</sequence>
<dbReference type="Proteomes" id="UP000754644">
    <property type="component" value="Unassembled WGS sequence"/>
</dbReference>
<gene>
    <name evidence="2" type="ORF">HQ497_12340</name>
</gene>
<dbReference type="NCBIfam" id="TIGR03083">
    <property type="entry name" value="maleylpyruvate isomerase family mycothiol-dependent enzyme"/>
    <property type="match status" value="1"/>
</dbReference>
<feature type="domain" description="Mycothiol-dependent maleylpyruvate isomerase metal-binding" evidence="1">
    <location>
        <begin position="10"/>
        <end position="136"/>
    </location>
</feature>
<accession>A0A972W0M7</accession>
<dbReference type="InterPro" id="IPR017517">
    <property type="entry name" value="Maleyloyr_isom"/>
</dbReference>
<dbReference type="InterPro" id="IPR034660">
    <property type="entry name" value="DinB/YfiT-like"/>
</dbReference>
<comment type="caution">
    <text evidence="2">The sequence shown here is derived from an EMBL/GenBank/DDBJ whole genome shotgun (WGS) entry which is preliminary data.</text>
</comment>
<reference evidence="2" key="1">
    <citation type="submission" date="2020-05" db="EMBL/GenBank/DDBJ databases">
        <title>Sulfur intermediates as new biogeochemical hubs in an aquatic model microbial ecosystem.</title>
        <authorList>
            <person name="Vigneron A."/>
        </authorList>
    </citation>
    <scope>NUCLEOTIDE SEQUENCE</scope>
    <source>
        <strain evidence="2">Bin.250</strain>
    </source>
</reference>
<name>A0A972W0M7_9GAMM</name>
<dbReference type="SUPFAM" id="SSF109854">
    <property type="entry name" value="DinB/YfiT-like putative metalloenzymes"/>
    <property type="match status" value="1"/>
</dbReference>
<dbReference type="InterPro" id="IPR017518">
    <property type="entry name" value="CHP03084"/>
</dbReference>
<evidence type="ECO:0000313" key="3">
    <source>
        <dbReference type="Proteomes" id="UP000754644"/>
    </source>
</evidence>
<organism evidence="2 3">
    <name type="scientific">SAR86 cluster bacterium</name>
    <dbReference type="NCBI Taxonomy" id="2030880"/>
    <lineage>
        <taxon>Bacteria</taxon>
        <taxon>Pseudomonadati</taxon>
        <taxon>Pseudomonadota</taxon>
        <taxon>Gammaproteobacteria</taxon>
        <taxon>SAR86 cluster</taxon>
    </lineage>
</organism>
<dbReference type="Pfam" id="PF11716">
    <property type="entry name" value="MDMPI_N"/>
    <property type="match status" value="1"/>
</dbReference>
<dbReference type="EMBL" id="JABMOJ010000466">
    <property type="protein sequence ID" value="NQV66142.1"/>
    <property type="molecule type" value="Genomic_DNA"/>
</dbReference>
<proteinExistence type="predicted"/>
<dbReference type="AlphaFoldDB" id="A0A972W0M7"/>
<protein>
    <submittedName>
        <fullName evidence="2">TIGR03084 family protein</fullName>
    </submittedName>
</protein>
<dbReference type="GO" id="GO:0046872">
    <property type="term" value="F:metal ion binding"/>
    <property type="evidence" value="ECO:0007669"/>
    <property type="project" value="InterPro"/>
</dbReference>
<dbReference type="NCBIfam" id="TIGR03084">
    <property type="entry name" value="TIGR03084 family metal-binding protein"/>
    <property type="match status" value="1"/>
</dbReference>
<dbReference type="Gene3D" id="1.20.120.450">
    <property type="entry name" value="dinb family like domain"/>
    <property type="match status" value="1"/>
</dbReference>
<evidence type="ECO:0000313" key="2">
    <source>
        <dbReference type="EMBL" id="NQV66142.1"/>
    </source>
</evidence>
<evidence type="ECO:0000259" key="1">
    <source>
        <dbReference type="Pfam" id="PF11716"/>
    </source>
</evidence>